<keyword evidence="3" id="KW-1185">Reference proteome</keyword>
<name>A0A565C9D5_9BRAS</name>
<evidence type="ECO:0000313" key="3">
    <source>
        <dbReference type="Proteomes" id="UP000489600"/>
    </source>
</evidence>
<evidence type="ECO:0000313" key="2">
    <source>
        <dbReference type="EMBL" id="VVB10285.1"/>
    </source>
</evidence>
<feature type="compositionally biased region" description="Polar residues" evidence="1">
    <location>
        <begin position="1"/>
        <end position="18"/>
    </location>
</feature>
<dbReference type="AlphaFoldDB" id="A0A565C9D5"/>
<proteinExistence type="predicted"/>
<organism evidence="2 3">
    <name type="scientific">Arabis nemorensis</name>
    <dbReference type="NCBI Taxonomy" id="586526"/>
    <lineage>
        <taxon>Eukaryota</taxon>
        <taxon>Viridiplantae</taxon>
        <taxon>Streptophyta</taxon>
        <taxon>Embryophyta</taxon>
        <taxon>Tracheophyta</taxon>
        <taxon>Spermatophyta</taxon>
        <taxon>Magnoliopsida</taxon>
        <taxon>eudicotyledons</taxon>
        <taxon>Gunneridae</taxon>
        <taxon>Pentapetalae</taxon>
        <taxon>rosids</taxon>
        <taxon>malvids</taxon>
        <taxon>Brassicales</taxon>
        <taxon>Brassicaceae</taxon>
        <taxon>Arabideae</taxon>
        <taxon>Arabis</taxon>
    </lineage>
</organism>
<dbReference type="EMBL" id="CABITT030000007">
    <property type="protein sequence ID" value="VVB10285.1"/>
    <property type="molecule type" value="Genomic_DNA"/>
</dbReference>
<comment type="caution">
    <text evidence="2">The sequence shown here is derived from an EMBL/GenBank/DDBJ whole genome shotgun (WGS) entry which is preliminary data.</text>
</comment>
<gene>
    <name evidence="2" type="ORF">ANE_LOCUS20729</name>
</gene>
<feature type="region of interest" description="Disordered" evidence="1">
    <location>
        <begin position="96"/>
        <end position="118"/>
    </location>
</feature>
<accession>A0A565C9D5</accession>
<reference evidence="2" key="1">
    <citation type="submission" date="2019-07" db="EMBL/GenBank/DDBJ databases">
        <authorList>
            <person name="Dittberner H."/>
        </authorList>
    </citation>
    <scope>NUCLEOTIDE SEQUENCE [LARGE SCALE GENOMIC DNA]</scope>
</reference>
<evidence type="ECO:0000256" key="1">
    <source>
        <dbReference type="SAM" id="MobiDB-lite"/>
    </source>
</evidence>
<feature type="region of interest" description="Disordered" evidence="1">
    <location>
        <begin position="1"/>
        <end position="21"/>
    </location>
</feature>
<sequence>MTFAAGNSESQLGKNQVRTPKISEKAIIDTTNRFGSLEVDLGSGNLEVNMGSEANKENEGMMNQLRKGRSDTQGKVFIGEDKGRSEVKMGLKERKAGNNKMVKNIGPKANKPIRPTEV</sequence>
<dbReference type="Proteomes" id="UP000489600">
    <property type="component" value="Unassembled WGS sequence"/>
</dbReference>
<protein>
    <submittedName>
        <fullName evidence="2">Uncharacterized protein</fullName>
    </submittedName>
</protein>